<protein>
    <submittedName>
        <fullName evidence="4">Protein GDAP2 homolog</fullName>
    </submittedName>
</protein>
<dbReference type="SMART" id="SM00506">
    <property type="entry name" value="A1pp"/>
    <property type="match status" value="1"/>
</dbReference>
<dbReference type="InterPro" id="IPR001251">
    <property type="entry name" value="CRAL-TRIO_dom"/>
</dbReference>
<dbReference type="Proteomes" id="UP001652582">
    <property type="component" value="Chromosome 12"/>
</dbReference>
<evidence type="ECO:0000259" key="2">
    <source>
        <dbReference type="PROSITE" id="PS51154"/>
    </source>
</evidence>
<reference evidence="4" key="1">
    <citation type="submission" date="2025-08" db="UniProtKB">
        <authorList>
            <consortium name="RefSeq"/>
        </authorList>
    </citation>
    <scope>IDENTIFICATION</scope>
</reference>
<keyword evidence="3" id="KW-1185">Reference proteome</keyword>
<proteinExistence type="predicted"/>
<evidence type="ECO:0000313" key="4">
    <source>
        <dbReference type="RefSeq" id="XP_052740787.1"/>
    </source>
</evidence>
<dbReference type="SUPFAM" id="SSF52087">
    <property type="entry name" value="CRAL/TRIO domain"/>
    <property type="match status" value="1"/>
</dbReference>
<dbReference type="CDD" id="cd00170">
    <property type="entry name" value="SEC14"/>
    <property type="match status" value="1"/>
</dbReference>
<dbReference type="InterPro" id="IPR002589">
    <property type="entry name" value="Macro_dom"/>
</dbReference>
<dbReference type="SUPFAM" id="SSF52949">
    <property type="entry name" value="Macro domain-like"/>
    <property type="match status" value="1"/>
</dbReference>
<gene>
    <name evidence="4" type="primary">LOC112047697</name>
</gene>
<feature type="domain" description="CRAL-TRIO" evidence="1">
    <location>
        <begin position="327"/>
        <end position="484"/>
    </location>
</feature>
<dbReference type="PROSITE" id="PS50191">
    <property type="entry name" value="CRAL_TRIO"/>
    <property type="match status" value="1"/>
</dbReference>
<feature type="domain" description="Macro" evidence="2">
    <location>
        <begin position="43"/>
        <end position="213"/>
    </location>
</feature>
<dbReference type="Pfam" id="PF13716">
    <property type="entry name" value="CRAL_TRIO_2"/>
    <property type="match status" value="1"/>
</dbReference>
<dbReference type="Gene3D" id="3.40.525.10">
    <property type="entry name" value="CRAL-TRIO lipid binding domain"/>
    <property type="match status" value="1"/>
</dbReference>
<dbReference type="PANTHER" id="PTHR11106">
    <property type="entry name" value="GANGLIOSIDE INDUCED DIFFERENTIATION ASSOCIATED PROTEIN 2-RELATED"/>
    <property type="match status" value="1"/>
</dbReference>
<evidence type="ECO:0000313" key="3">
    <source>
        <dbReference type="Proteomes" id="UP001652582"/>
    </source>
</evidence>
<dbReference type="GeneID" id="112047697"/>
<dbReference type="Pfam" id="PF01661">
    <property type="entry name" value="Macro"/>
    <property type="match status" value="1"/>
</dbReference>
<dbReference type="InterPro" id="IPR043472">
    <property type="entry name" value="Macro_dom-like"/>
</dbReference>
<dbReference type="SMART" id="SM00516">
    <property type="entry name" value="SEC14"/>
    <property type="match status" value="1"/>
</dbReference>
<dbReference type="PANTHER" id="PTHR11106:SF72">
    <property type="entry name" value="GANGLIOSIDE-INDUCED DIFFERENTIATION-ASSOCIATED PROTEIN 2"/>
    <property type="match status" value="1"/>
</dbReference>
<accession>A0ABM3LNZ0</accession>
<organism evidence="3 4">
    <name type="scientific">Bicyclus anynana</name>
    <name type="common">Squinting bush brown butterfly</name>
    <dbReference type="NCBI Taxonomy" id="110368"/>
    <lineage>
        <taxon>Eukaryota</taxon>
        <taxon>Metazoa</taxon>
        <taxon>Ecdysozoa</taxon>
        <taxon>Arthropoda</taxon>
        <taxon>Hexapoda</taxon>
        <taxon>Insecta</taxon>
        <taxon>Pterygota</taxon>
        <taxon>Neoptera</taxon>
        <taxon>Endopterygota</taxon>
        <taxon>Lepidoptera</taxon>
        <taxon>Glossata</taxon>
        <taxon>Ditrysia</taxon>
        <taxon>Papilionoidea</taxon>
        <taxon>Nymphalidae</taxon>
        <taxon>Satyrinae</taxon>
        <taxon>Satyrini</taxon>
        <taxon>Mycalesina</taxon>
        <taxon>Bicyclus</taxon>
    </lineage>
</organism>
<evidence type="ECO:0000259" key="1">
    <source>
        <dbReference type="PROSITE" id="PS50191"/>
    </source>
</evidence>
<dbReference type="Gene3D" id="3.40.220.10">
    <property type="entry name" value="Leucine Aminopeptidase, subunit E, domain 1"/>
    <property type="match status" value="1"/>
</dbReference>
<dbReference type="InterPro" id="IPR036865">
    <property type="entry name" value="CRAL-TRIO_dom_sf"/>
</dbReference>
<name>A0ABM3LNZ0_BICAN</name>
<dbReference type="PROSITE" id="PS51154">
    <property type="entry name" value="MACRO"/>
    <property type="match status" value="1"/>
</dbReference>
<sequence>MTVIEGSVMRAPGAAGAGVARWAASAPAPLTDYAGRAPPVHAYPVFPYDHQINERLAIWQGDISTLEVDAITNTTDETLMESNIVSERIMQCAGPDLKEEIITRGLECRTGEAVVTRGFALRCRHVVHTVSPKYVAKYHSAAESSLHNCYKNVLHLAREAGARSLALCVVSAPRRNFPPDVAAHVLLRTVRRYLEQHSQPQLVVVSSACGAELGPLLALAPLYFPRSPREADAARWRLRDEGGPEGEPVHPERRIRIIHNPHSHSADTAEDDTSLCDEDAAVEAAAAFARACSPDTQLLLPPTAPAPHVARRTYDTDQYERLLRRARSEDLSSVSGIGCLYQSGVDRLGRPVVVFIGKWFPIADIDLDKALLYLIKLLDPIVRGDYVIAYFHTLAASNNHPPFSWLKEVYTVLPYKYKKNLKAFYIVHPTFWTKMMTWWFTTFMAPAIKAKVHTLPGVEYLYSVMARDQLEVPAFVTEYDMTINGLHYFQPDTNST</sequence>
<dbReference type="RefSeq" id="XP_052740787.1">
    <property type="nucleotide sequence ID" value="XM_052884827.1"/>
</dbReference>